<dbReference type="GO" id="GO:0015970">
    <property type="term" value="P:guanosine tetraphosphate biosynthetic process"/>
    <property type="evidence" value="ECO:0007669"/>
    <property type="project" value="UniProtKB-UniPathway"/>
</dbReference>
<organism evidence="3">
    <name type="scientific">Clostridioides difficile</name>
    <name type="common">Peptoclostridium difficile</name>
    <dbReference type="NCBI Taxonomy" id="1496"/>
    <lineage>
        <taxon>Bacteria</taxon>
        <taxon>Bacillati</taxon>
        <taxon>Bacillota</taxon>
        <taxon>Clostridia</taxon>
        <taxon>Peptostreptococcales</taxon>
        <taxon>Peptostreptococcaceae</taxon>
        <taxon>Clostridioides</taxon>
    </lineage>
</organism>
<name>A0A2R4NCB0_CLODI</name>
<keyword evidence="3" id="KW-0614">Plasmid</keyword>
<dbReference type="InterPro" id="IPR043519">
    <property type="entry name" value="NT_sf"/>
</dbReference>
<dbReference type="SUPFAM" id="SSF81301">
    <property type="entry name" value="Nucleotidyltransferase"/>
    <property type="match status" value="1"/>
</dbReference>
<evidence type="ECO:0000259" key="2">
    <source>
        <dbReference type="SMART" id="SM00954"/>
    </source>
</evidence>
<feature type="domain" description="RelA/SpoT" evidence="2">
    <location>
        <begin position="62"/>
        <end position="169"/>
    </location>
</feature>
<evidence type="ECO:0000256" key="1">
    <source>
        <dbReference type="ARBA" id="ARBA00004976"/>
    </source>
</evidence>
<dbReference type="Pfam" id="PF04607">
    <property type="entry name" value="RelA_SpoT"/>
    <property type="match status" value="1"/>
</dbReference>
<proteinExistence type="predicted"/>
<reference evidence="3" key="1">
    <citation type="journal article" date="2018" name="Genome Biol. Evol.">
        <title>Two Groups of Cocirculating, Epidemic Clostridiodes difficile Strains Microdiversify through Different Mechanisms.</title>
        <authorList>
            <person name="Murillo T."/>
            <person name="Ramirez-Vargas G."/>
            <person name="Riedel T."/>
            <person name="Overmann J."/>
            <person name="Andersen J.M."/>
            <person name="Guzman-Verri C."/>
            <person name="Chaves-Olarte E."/>
            <person name="Rodriguez C."/>
        </authorList>
    </citation>
    <scope>NUCLEOTIDE SEQUENCE</scope>
    <source>
        <strain evidence="3">LIBA-6289</strain>
        <plasmid evidence="3">LIBA6289</plasmid>
    </source>
</reference>
<accession>A0A2R4NCB0</accession>
<comment type="pathway">
    <text evidence="1">Purine metabolism; ppGpp biosynthesis; ppGpp from GTP: step 1/2.</text>
</comment>
<evidence type="ECO:0000313" key="3">
    <source>
        <dbReference type="EMBL" id="AVX33767.1"/>
    </source>
</evidence>
<dbReference type="EMBL" id="MF547664">
    <property type="protein sequence ID" value="AVX33767.1"/>
    <property type="molecule type" value="Genomic_DNA"/>
</dbReference>
<dbReference type="SMART" id="SM00954">
    <property type="entry name" value="RelA_SpoT"/>
    <property type="match status" value="1"/>
</dbReference>
<gene>
    <name evidence="3" type="ORF">plasmid_LIBA6289_00082</name>
</gene>
<geneLocation type="plasmid" evidence="3">
    <name>LIBA6289</name>
</geneLocation>
<dbReference type="InterPro" id="IPR007685">
    <property type="entry name" value="RelA_SpoT"/>
</dbReference>
<dbReference type="Gene3D" id="3.30.460.10">
    <property type="entry name" value="Beta Polymerase, domain 2"/>
    <property type="match status" value="1"/>
</dbReference>
<dbReference type="AlphaFoldDB" id="A0A2R4NCB0"/>
<sequence>MEFNFYGITPNILDELSYESKLGKSLKNTLRKFNKDDIFKEIRNISRYLNSRKIDFKFPVSYRIKSYHSCLIKYDKYYPNMELNKCFNDLLGIRIIVDSYYELFEQDLSFFRLADMRTGKANDDGYRGVHLYYQKSNFHYPIELQINTKVDRQINDLLHMYIYKHTKSNLIGKEVRKLFDEGNFKNIEEFKGVIEDVLCDSEKI</sequence>
<dbReference type="RefSeq" id="WP_172692613.1">
    <property type="nucleotide sequence ID" value="NZ_MF547664.1"/>
</dbReference>
<protein>
    <submittedName>
        <fullName evidence="3">RelA / SpoT protein-like protein</fullName>
    </submittedName>
</protein>
<dbReference type="UniPathway" id="UPA00908">
    <property type="reaction ID" value="UER00884"/>
</dbReference>